<dbReference type="AlphaFoldDB" id="A0A501PFY3"/>
<gene>
    <name evidence="6" type="ORF">FIV46_11140</name>
</gene>
<feature type="region of interest" description="Disordered" evidence="4">
    <location>
        <begin position="20"/>
        <end position="39"/>
    </location>
</feature>
<dbReference type="InterPro" id="IPR016032">
    <property type="entry name" value="Sig_transdc_resp-reg_C-effctor"/>
</dbReference>
<dbReference type="SUPFAM" id="SSF75516">
    <property type="entry name" value="Pheromone-binding domain of LuxR-like quorum-sensing transcription factors"/>
    <property type="match status" value="1"/>
</dbReference>
<evidence type="ECO:0000256" key="4">
    <source>
        <dbReference type="SAM" id="MobiDB-lite"/>
    </source>
</evidence>
<protein>
    <recommendedName>
        <fullName evidence="5">Transcription factor LuxR-like autoinducer-binding domain-containing protein</fullName>
    </recommendedName>
</protein>
<accession>A0A501PFY3</accession>
<reference evidence="7" key="1">
    <citation type="submission" date="2019-06" db="EMBL/GenBank/DDBJ databases">
        <title>The complete genome of Emcibacter congregatus ZYLT.</title>
        <authorList>
            <person name="Zhao Z."/>
        </authorList>
    </citation>
    <scope>NUCLEOTIDE SEQUENCE [LARGE SCALE GENOMIC DNA]</scope>
    <source>
        <strain evidence="7">MCCC 1A06723</strain>
    </source>
</reference>
<dbReference type="OrthoDB" id="5746767at2"/>
<evidence type="ECO:0000256" key="3">
    <source>
        <dbReference type="ARBA" id="ARBA00023163"/>
    </source>
</evidence>
<sequence length="307" mass="34922">MLDSDSFGIDTMSALRELTGDPSSRSILPRAPKNPPSYSTREFKSFEAACYKSLYPTTSPEQFRDRLASILEKLGFPYFSLTALNPHPRVLFHNLPDATCSAYEQGNYDQVDYAVSYANSARHPILRSRIEDYMSVAPVQTGEMVRNQDLSILYKSHGFYEFYLIPVVTGRERFLFSLTSQDIAPDFLKKLSKHPEAIQLVAEISVSFGQRKFPKLFRPHEREGKIKLHRQPLAVIHTMTEKDLTIQQFAHSQDRSVHTINQHLASVRKALKVKTNHGAVYQAIREGLIPCPCQECTGQREVKDSRG</sequence>
<proteinExistence type="predicted"/>
<evidence type="ECO:0000256" key="2">
    <source>
        <dbReference type="ARBA" id="ARBA00023125"/>
    </source>
</evidence>
<evidence type="ECO:0000259" key="5">
    <source>
        <dbReference type="Pfam" id="PF03472"/>
    </source>
</evidence>
<evidence type="ECO:0000256" key="1">
    <source>
        <dbReference type="ARBA" id="ARBA00023015"/>
    </source>
</evidence>
<dbReference type="GO" id="GO:0003677">
    <property type="term" value="F:DNA binding"/>
    <property type="evidence" value="ECO:0007669"/>
    <property type="project" value="UniProtKB-KW"/>
</dbReference>
<dbReference type="InterPro" id="IPR036693">
    <property type="entry name" value="TF_LuxR_autoind-bd_dom_sf"/>
</dbReference>
<dbReference type="RefSeq" id="WP_139941007.1">
    <property type="nucleotide sequence ID" value="NZ_JBHSYP010000006.1"/>
</dbReference>
<keyword evidence="7" id="KW-1185">Reference proteome</keyword>
<dbReference type="InterPro" id="IPR036388">
    <property type="entry name" value="WH-like_DNA-bd_sf"/>
</dbReference>
<keyword evidence="1" id="KW-0805">Transcription regulation</keyword>
<dbReference type="Proteomes" id="UP000319148">
    <property type="component" value="Unassembled WGS sequence"/>
</dbReference>
<name>A0A501PFY3_9PROT</name>
<evidence type="ECO:0000313" key="7">
    <source>
        <dbReference type="Proteomes" id="UP000319148"/>
    </source>
</evidence>
<dbReference type="InterPro" id="IPR005143">
    <property type="entry name" value="TF_LuxR_autoind-bd_dom"/>
</dbReference>
<dbReference type="GO" id="GO:0006355">
    <property type="term" value="P:regulation of DNA-templated transcription"/>
    <property type="evidence" value="ECO:0007669"/>
    <property type="project" value="InterPro"/>
</dbReference>
<keyword evidence="2" id="KW-0238">DNA-binding</keyword>
<dbReference type="Pfam" id="PF03472">
    <property type="entry name" value="Autoind_bind"/>
    <property type="match status" value="1"/>
</dbReference>
<comment type="caution">
    <text evidence="6">The sequence shown here is derived from an EMBL/GenBank/DDBJ whole genome shotgun (WGS) entry which is preliminary data.</text>
</comment>
<dbReference type="Gene3D" id="1.10.10.10">
    <property type="entry name" value="Winged helix-like DNA-binding domain superfamily/Winged helix DNA-binding domain"/>
    <property type="match status" value="1"/>
</dbReference>
<keyword evidence="3" id="KW-0804">Transcription</keyword>
<dbReference type="Gene3D" id="3.30.450.80">
    <property type="entry name" value="Transcription factor LuxR-like, autoinducer-binding domain"/>
    <property type="match status" value="1"/>
</dbReference>
<dbReference type="SUPFAM" id="SSF46894">
    <property type="entry name" value="C-terminal effector domain of the bipartite response regulators"/>
    <property type="match status" value="1"/>
</dbReference>
<organism evidence="6 7">
    <name type="scientific">Emcibacter nanhaiensis</name>
    <dbReference type="NCBI Taxonomy" id="1505037"/>
    <lineage>
        <taxon>Bacteria</taxon>
        <taxon>Pseudomonadati</taxon>
        <taxon>Pseudomonadota</taxon>
        <taxon>Alphaproteobacteria</taxon>
        <taxon>Emcibacterales</taxon>
        <taxon>Emcibacteraceae</taxon>
        <taxon>Emcibacter</taxon>
    </lineage>
</organism>
<evidence type="ECO:0000313" key="6">
    <source>
        <dbReference type="EMBL" id="TPD59343.1"/>
    </source>
</evidence>
<feature type="domain" description="Transcription factor LuxR-like autoinducer-binding" evidence="5">
    <location>
        <begin position="60"/>
        <end position="204"/>
    </location>
</feature>
<dbReference type="EMBL" id="VFIY01000014">
    <property type="protein sequence ID" value="TPD59343.1"/>
    <property type="molecule type" value="Genomic_DNA"/>
</dbReference>